<dbReference type="Proteomes" id="UP000826462">
    <property type="component" value="Chromosome 2"/>
</dbReference>
<dbReference type="PANTHER" id="PTHR43293:SF1">
    <property type="entry name" value="ACETATE COA-TRANSFERASE YDIF"/>
    <property type="match status" value="1"/>
</dbReference>
<evidence type="ECO:0000313" key="4">
    <source>
        <dbReference type="EMBL" id="QYD73549.1"/>
    </source>
</evidence>
<proteinExistence type="inferred from homology"/>
<gene>
    <name evidence="4" type="ORF">KZJ38_28445</name>
</gene>
<sequence>MERITSDEAARLLKSGDSVLISGSGGGHSVPEELLAAVGRRFETEQQPTALTSISVVGIGDRAALGATHLAREGLLKRAITSALVDSPGLVTLAAEDKIEAYTLPQGVLSQLMRDMAAGRPGLITKTGLGTFVDPRQQGAKQSPRTHEDLVEVMELDGEEWLRFKPFPIDVAFLRGTTADEDGNVTMEQEAVFGEMLAMAQATRRQGGLVIVQVKRIARRGTLPPKHVKIPGILVDFIVVEPEQRQTYATAYDPSYSGELRVPLDEIKPLPFGPRKVVVRRAAMELYPNAVCNLGAGISTGLSTVAAEEGVLDDAILTNEQGLIGGAPITGRDSGGAQNFAAMIEQPSQFDFYDGGGLDLAFLSFAEVDAQGNVNISRFGDKIIGVGGFINISRNARTVVFSGTLTAGGLDIGWENGKTQIRQEGRHRKFVNTLEQICYSAAGGRERNQKVLFVTERAVFRIGKQGLELTEYAPGIDLERDVFQHMDFRPPVAADAKEMDVRLFHPGLMNLREDVTRRGRQYRSARFAEWLAERHASQRGSKS</sequence>
<comment type="catalytic activity">
    <reaction evidence="3">
        <text>an acyl-CoA + acetate = a carboxylate + acetyl-CoA</text>
        <dbReference type="Rhea" id="RHEA:13381"/>
        <dbReference type="ChEBI" id="CHEBI:29067"/>
        <dbReference type="ChEBI" id="CHEBI:30089"/>
        <dbReference type="ChEBI" id="CHEBI:57288"/>
        <dbReference type="ChEBI" id="CHEBI:58342"/>
        <dbReference type="EC" id="2.8.3.8"/>
    </reaction>
</comment>
<name>A0ABX8UX88_9BURK</name>
<dbReference type="EMBL" id="CP080096">
    <property type="protein sequence ID" value="QYD73549.1"/>
    <property type="molecule type" value="Genomic_DNA"/>
</dbReference>
<evidence type="ECO:0000256" key="2">
    <source>
        <dbReference type="ARBA" id="ARBA00022679"/>
    </source>
</evidence>
<evidence type="ECO:0000256" key="1">
    <source>
        <dbReference type="ARBA" id="ARBA00007154"/>
    </source>
</evidence>
<dbReference type="SMART" id="SM00882">
    <property type="entry name" value="CoA_trans"/>
    <property type="match status" value="1"/>
</dbReference>
<dbReference type="InterPro" id="IPR014388">
    <property type="entry name" value="3-oxoacid_CoA-transferase"/>
</dbReference>
<evidence type="ECO:0000313" key="5">
    <source>
        <dbReference type="Proteomes" id="UP000826462"/>
    </source>
</evidence>
<dbReference type="PANTHER" id="PTHR43293">
    <property type="entry name" value="ACETATE COA-TRANSFERASE YDIF"/>
    <property type="match status" value="1"/>
</dbReference>
<comment type="similarity">
    <text evidence="1 3">Belongs to the 3-oxoacid CoA-transferase family.</text>
</comment>
<keyword evidence="5" id="KW-1185">Reference proteome</keyword>
<dbReference type="PIRSF" id="PIRSF000858">
    <property type="entry name" value="SCOT-t"/>
    <property type="match status" value="1"/>
</dbReference>
<organism evidence="4 5">
    <name type="scientific">Paraburkholderia edwinii</name>
    <dbReference type="NCBI Taxonomy" id="2861782"/>
    <lineage>
        <taxon>Bacteria</taxon>
        <taxon>Pseudomonadati</taxon>
        <taxon>Pseudomonadota</taxon>
        <taxon>Betaproteobacteria</taxon>
        <taxon>Burkholderiales</taxon>
        <taxon>Burkholderiaceae</taxon>
        <taxon>Paraburkholderia</taxon>
    </lineage>
</organism>
<dbReference type="Gene3D" id="3.40.1080.10">
    <property type="entry name" value="Glutaconate Coenzyme A-transferase"/>
    <property type="match status" value="2"/>
</dbReference>
<dbReference type="Pfam" id="PF01144">
    <property type="entry name" value="CoA_trans"/>
    <property type="match status" value="1"/>
</dbReference>
<dbReference type="InterPro" id="IPR004165">
    <property type="entry name" value="CoA_trans_fam_I"/>
</dbReference>
<reference evidence="4 5" key="1">
    <citation type="submission" date="2021-07" db="EMBL/GenBank/DDBJ databases">
        <title>Paraburkholderia edwinii protects Aspergillus sp. from phenazines by acting as a toxin sponge.</title>
        <authorList>
            <person name="Dahlstrom K.M."/>
            <person name="Newman D.K."/>
        </authorList>
    </citation>
    <scope>NUCLEOTIDE SEQUENCE [LARGE SCALE GENOMIC DNA]</scope>
    <source>
        <strain evidence="4 5">Pe01</strain>
    </source>
</reference>
<comment type="function">
    <text evidence="3">CoA transferase having broad substrate specificity for short-chain acyl-CoA thioesters with the activity decreasing when the length of the carboxylic acid chain exceeds four carbons.</text>
</comment>
<dbReference type="SUPFAM" id="SSF100950">
    <property type="entry name" value="NagB/RpiA/CoA transferase-like"/>
    <property type="match status" value="2"/>
</dbReference>
<dbReference type="EC" id="2.8.3.8" evidence="3"/>
<accession>A0ABX8UX88</accession>
<dbReference type="RefSeq" id="WP_219803399.1">
    <property type="nucleotide sequence ID" value="NZ_CP080096.1"/>
</dbReference>
<protein>
    <recommendedName>
        <fullName evidence="3">Acetate CoA-transferase YdiF</fullName>
        <ecNumber evidence="3">2.8.3.8</ecNumber>
    </recommendedName>
</protein>
<keyword evidence="2 3" id="KW-0808">Transferase</keyword>
<evidence type="ECO:0000256" key="3">
    <source>
        <dbReference type="PIRNR" id="PIRNR000858"/>
    </source>
</evidence>
<dbReference type="InterPro" id="IPR037171">
    <property type="entry name" value="NagB/RpiA_transferase-like"/>
</dbReference>